<keyword evidence="1" id="KW-0175">Coiled coil</keyword>
<feature type="compositionally biased region" description="Basic and acidic residues" evidence="2">
    <location>
        <begin position="928"/>
        <end position="945"/>
    </location>
</feature>
<evidence type="ECO:0000256" key="1">
    <source>
        <dbReference type="SAM" id="Coils"/>
    </source>
</evidence>
<evidence type="ECO:0000256" key="2">
    <source>
        <dbReference type="SAM" id="MobiDB-lite"/>
    </source>
</evidence>
<gene>
    <name evidence="4" type="ORF">SAMN05444483_102154</name>
</gene>
<feature type="transmembrane region" description="Helical" evidence="3">
    <location>
        <begin position="56"/>
        <end position="76"/>
    </location>
</feature>
<organism evidence="4 5">
    <name type="scientific">Salegentibacter echinorum</name>
    <dbReference type="NCBI Taxonomy" id="1073325"/>
    <lineage>
        <taxon>Bacteria</taxon>
        <taxon>Pseudomonadati</taxon>
        <taxon>Bacteroidota</taxon>
        <taxon>Flavobacteriia</taxon>
        <taxon>Flavobacteriales</taxon>
        <taxon>Flavobacteriaceae</taxon>
        <taxon>Salegentibacter</taxon>
    </lineage>
</organism>
<accession>A0A1M5DYA9</accession>
<feature type="region of interest" description="Disordered" evidence="2">
    <location>
        <begin position="565"/>
        <end position="590"/>
    </location>
</feature>
<keyword evidence="3" id="KW-1133">Transmembrane helix</keyword>
<protein>
    <submittedName>
        <fullName evidence="4">Uncharacterized protein</fullName>
    </submittedName>
</protein>
<feature type="region of interest" description="Disordered" evidence="2">
    <location>
        <begin position="928"/>
        <end position="948"/>
    </location>
</feature>
<dbReference type="Proteomes" id="UP000183945">
    <property type="component" value="Unassembled WGS sequence"/>
</dbReference>
<feature type="region of interest" description="Disordered" evidence="2">
    <location>
        <begin position="698"/>
        <end position="766"/>
    </location>
</feature>
<name>A0A1M5DYA9_SALEC</name>
<sequence length="1084" mass="126863">MDSYKQVKKKLEAFIRKFYLNKLLKGVILFCATGLIYLLVNLLVEHFLWLNSTWRTFLFWLLVGVGGVLFIFFILIPLAKLFKLTNGITAEEAAKIIGIHFPEVNDSLLNILQLKNDPQQSELLLAGIAQKSAKLKAVPFTAAVTYKTNTKYLKYLLFPVILILGFLITGNITLITSPLDRLAKHDVRFEAPAPFRFLILNDSLSARENTDYKILIASEGTITPERPEIHYNNQRYFLKKIAPGKFEYTFSKLKTDVDFMLIGNGVSSRNYRLNVIKVPKLLNFMMKFNYPKYLGKINDSLSGTGSVRVPEGTKIMWDFNTINTDILNFSTEDSLHKLKVEDKNLQFSKTVYKNIAYRLSTTNKNIKDFEALDYNIRVIKDELPEMEVKQKLDSIDEVTQYFYGKISDDHGLSRLNLVYYPENEIDSVKSERISISKGNFEQFHYTFPGNLELRPGVNYTFYFKVWDNDAVNGVKAVESRSFNFRRKTIEEIEEEKLNQQGESIKDLNKSLENIKASEEELDELNRLQKEQKNLDYNQRKKLNNFIQRQQEQSKMMRNYADKLKRTLEDESENNTKDAAQKEELKNRLERNEERLKENEALLEELKKVADKINREELGNKLEELSKKNQNEERNLEQLLELTKAYYVEEKLQKLARDLKRLSEKQEQVSEEETRNSLENQKKIAEEFKDFQEQMEELGEDNKALKQPKELERDKISEERIEKDLRDAEKDLQNKKPEGAKEKQQNAAQEMKEMSRKMQQKAAQQSTRQLKANIESLRQILDNLVTFSFEQEDLLEDFNEMEVNNALYASKLRRQNILKENFKHVDDSLYSLALSNSMISEEITKKLTDIEFDLEKSLERLAQNKVSRGTSSQQYVVTGANDLAYLLSKILSSMQRQANPQMGKGQGENADFQLQDIIKKQQELNKEFEKNAKDQQNESGRTKGESMTDGEMGELFEIYKQQQELRQKLQELNKNKRDAKGDQLAEEMRRTEEELLDKGFDPKNQERLQKLAHDLMEYDEAQIEQGKNEKRESQTNKRDFKNTTKDQSIKAKEYFNSLEILNRQSLPLREIYKQKVKSYFERKDN</sequence>
<evidence type="ECO:0000313" key="5">
    <source>
        <dbReference type="Proteomes" id="UP000183945"/>
    </source>
</evidence>
<feature type="transmembrane region" description="Helical" evidence="3">
    <location>
        <begin position="155"/>
        <end position="175"/>
    </location>
</feature>
<keyword evidence="5" id="KW-1185">Reference proteome</keyword>
<keyword evidence="3" id="KW-0472">Membrane</keyword>
<dbReference type="RefSeq" id="WP_072877176.1">
    <property type="nucleotide sequence ID" value="NZ_FQVT01000002.1"/>
</dbReference>
<feature type="compositionally biased region" description="Basic and acidic residues" evidence="2">
    <location>
        <begin position="1025"/>
        <end position="1045"/>
    </location>
</feature>
<reference evidence="5" key="1">
    <citation type="submission" date="2016-11" db="EMBL/GenBank/DDBJ databases">
        <authorList>
            <person name="Varghese N."/>
            <person name="Submissions S."/>
        </authorList>
    </citation>
    <scope>NUCLEOTIDE SEQUENCE [LARGE SCALE GENOMIC DNA]</scope>
    <source>
        <strain evidence="5">DSM 24579</strain>
    </source>
</reference>
<dbReference type="STRING" id="1073325.SAMN05444483_102154"/>
<dbReference type="OrthoDB" id="9812498at2"/>
<dbReference type="EMBL" id="FQVT01000002">
    <property type="protein sequence ID" value="SHF71792.1"/>
    <property type="molecule type" value="Genomic_DNA"/>
</dbReference>
<feature type="compositionally biased region" description="Basic and acidic residues" evidence="2">
    <location>
        <begin position="699"/>
        <end position="755"/>
    </location>
</feature>
<proteinExistence type="predicted"/>
<dbReference type="AlphaFoldDB" id="A0A1M5DYA9"/>
<keyword evidence="3" id="KW-0812">Transmembrane</keyword>
<feature type="coiled-coil region" evidence="1">
    <location>
        <begin position="497"/>
        <end position="537"/>
    </location>
</feature>
<feature type="region of interest" description="Disordered" evidence="2">
    <location>
        <begin position="1020"/>
        <end position="1045"/>
    </location>
</feature>
<evidence type="ECO:0000313" key="4">
    <source>
        <dbReference type="EMBL" id="SHF71792.1"/>
    </source>
</evidence>
<evidence type="ECO:0000256" key="3">
    <source>
        <dbReference type="SAM" id="Phobius"/>
    </source>
</evidence>
<feature type="transmembrane region" description="Helical" evidence="3">
    <location>
        <begin position="23"/>
        <end position="44"/>
    </location>
</feature>